<name>A0ABX7TN50_STRCY</name>
<evidence type="ECO:0000313" key="1">
    <source>
        <dbReference type="EMBL" id="QTD97033.1"/>
    </source>
</evidence>
<protein>
    <submittedName>
        <fullName evidence="1">Uncharacterized protein</fullName>
    </submittedName>
</protein>
<organism evidence="1 2">
    <name type="scientific">Streptomyces cyanogenus</name>
    <dbReference type="NCBI Taxonomy" id="80860"/>
    <lineage>
        <taxon>Bacteria</taxon>
        <taxon>Bacillati</taxon>
        <taxon>Actinomycetota</taxon>
        <taxon>Actinomycetes</taxon>
        <taxon>Kitasatosporales</taxon>
        <taxon>Streptomycetaceae</taxon>
        <taxon>Streptomyces</taxon>
    </lineage>
</organism>
<reference evidence="1 2" key="1">
    <citation type="submission" date="2021-03" db="EMBL/GenBank/DDBJ databases">
        <title>Complete genome sequence of Streptomyces cyanogenus S136, producer of anticancer angucycline landomycin A.</title>
        <authorList>
            <person name="Hrab P."/>
            <person name="Ruckert C."/>
            <person name="Busche T."/>
            <person name="Ostash I."/>
            <person name="Kalinowski J."/>
            <person name="Fedorenko V."/>
            <person name="Yushchuk O."/>
            <person name="Ostash B."/>
        </authorList>
    </citation>
    <scope>NUCLEOTIDE SEQUENCE [LARGE SCALE GENOMIC DNA]</scope>
    <source>
        <strain evidence="1 2">S136</strain>
    </source>
</reference>
<keyword evidence="2" id="KW-1185">Reference proteome</keyword>
<accession>A0ABX7TN50</accession>
<proteinExistence type="predicted"/>
<evidence type="ECO:0000313" key="2">
    <source>
        <dbReference type="Proteomes" id="UP000663908"/>
    </source>
</evidence>
<dbReference type="Proteomes" id="UP000663908">
    <property type="component" value="Chromosome"/>
</dbReference>
<gene>
    <name evidence="1" type="ORF">S1361_06690</name>
</gene>
<sequence length="217" mass="25540">MSDYPEIAARFTRDTAGHQMTVLHDDGLYRHLRFTNNPRGYGEYWFDLITWPGRLAMCGDLGDDYVFSRMPDMFEFFRADRRWGINPHYWAEKLGGGRRSVKEYSEELLRQRVVEQFVNDAKWGGVPAGTGKHLRTWVLNEDLSDEHTARNVLEDFAFQGYEFKDVWEWDFHDYESSFIWACYAIQWGIARYDRVRKYGLQKLAVPAPVEGKAGESR</sequence>
<dbReference type="EMBL" id="CP071839">
    <property type="protein sequence ID" value="QTD97033.1"/>
    <property type="molecule type" value="Genomic_DNA"/>
</dbReference>
<dbReference type="RefSeq" id="WP_208030921.1">
    <property type="nucleotide sequence ID" value="NZ_CP071839.1"/>
</dbReference>